<accession>A0A9N8EZY8</accession>
<dbReference type="Proteomes" id="UP001153069">
    <property type="component" value="Unassembled WGS sequence"/>
</dbReference>
<evidence type="ECO:0000313" key="2">
    <source>
        <dbReference type="EMBL" id="CAB9531172.1"/>
    </source>
</evidence>
<dbReference type="InterPro" id="IPR051961">
    <property type="entry name" value="Fungal_Metabolite_Diox"/>
</dbReference>
<protein>
    <submittedName>
        <fullName evidence="2">Phytanoyl-CoA dioxygenase (PhyH)</fullName>
    </submittedName>
</protein>
<sequence>MKPPPTTEASPRDNDDDDDPAKQLFARDGFLVLRNALSKDLLSEWQQFASDYFEQCFEELHQRGHTPFPCHYNGETYALGLGVKHGFREIVMRSPGRYELSLLHCQEKAPSIRQFQSRLSVIPKLLSGDDVDTNNTTKSCWDDLSLCHLSLVVSTPGASEQSWHADGGHVSTSQHLPCHVANLFIPLAPVSLDLGPTEFRPGSHVYTRNLAPLLLAAKARKELRPPVAPLLDEGDVLVFDYRVLHRGKANTTHDTNRPILVLTFSQPWYKDVCNFPKNSLYDPPTTTEETTTTTATESQEKESKNAGA</sequence>
<dbReference type="SUPFAM" id="SSF51197">
    <property type="entry name" value="Clavaminate synthase-like"/>
    <property type="match status" value="1"/>
</dbReference>
<reference evidence="2" key="1">
    <citation type="submission" date="2020-06" db="EMBL/GenBank/DDBJ databases">
        <authorList>
            <consortium name="Plant Systems Biology data submission"/>
        </authorList>
    </citation>
    <scope>NUCLEOTIDE SEQUENCE</scope>
    <source>
        <strain evidence="2">D6</strain>
    </source>
</reference>
<dbReference type="PANTHER" id="PTHR37563">
    <property type="entry name" value="PHYTANOYL-COA DIOXYGENASE FAMILY PROTEIN (AFU_ORTHOLOGUE AFUA_2G03330)"/>
    <property type="match status" value="1"/>
</dbReference>
<dbReference type="OrthoDB" id="420046at2759"/>
<name>A0A9N8EZY8_9STRA</name>
<organism evidence="2 3">
    <name type="scientific">Seminavis robusta</name>
    <dbReference type="NCBI Taxonomy" id="568900"/>
    <lineage>
        <taxon>Eukaryota</taxon>
        <taxon>Sar</taxon>
        <taxon>Stramenopiles</taxon>
        <taxon>Ochrophyta</taxon>
        <taxon>Bacillariophyta</taxon>
        <taxon>Bacillariophyceae</taxon>
        <taxon>Bacillariophycidae</taxon>
        <taxon>Naviculales</taxon>
        <taxon>Naviculaceae</taxon>
        <taxon>Seminavis</taxon>
    </lineage>
</organism>
<dbReference type="Pfam" id="PF05721">
    <property type="entry name" value="PhyH"/>
    <property type="match status" value="1"/>
</dbReference>
<dbReference type="PANTHER" id="PTHR37563:SF2">
    <property type="entry name" value="PHYTANOYL-COA DIOXYGENASE FAMILY PROTEIN (AFU_ORTHOLOGUE AFUA_2G03330)"/>
    <property type="match status" value="1"/>
</dbReference>
<dbReference type="InterPro" id="IPR008775">
    <property type="entry name" value="Phytyl_CoA_dOase-like"/>
</dbReference>
<comment type="caution">
    <text evidence="2">The sequence shown here is derived from an EMBL/GenBank/DDBJ whole genome shotgun (WGS) entry which is preliminary data.</text>
</comment>
<feature type="compositionally biased region" description="Low complexity" evidence="1">
    <location>
        <begin position="285"/>
        <end position="297"/>
    </location>
</feature>
<dbReference type="Gene3D" id="2.60.120.620">
    <property type="entry name" value="q2cbj1_9rhob like domain"/>
    <property type="match status" value="1"/>
</dbReference>
<feature type="region of interest" description="Disordered" evidence="1">
    <location>
        <begin position="279"/>
        <end position="308"/>
    </location>
</feature>
<feature type="region of interest" description="Disordered" evidence="1">
    <location>
        <begin position="1"/>
        <end position="20"/>
    </location>
</feature>
<evidence type="ECO:0000313" key="3">
    <source>
        <dbReference type="Proteomes" id="UP001153069"/>
    </source>
</evidence>
<gene>
    <name evidence="2" type="ORF">SEMRO_3301_G346430.1</name>
</gene>
<proteinExistence type="predicted"/>
<dbReference type="GO" id="GO:0051213">
    <property type="term" value="F:dioxygenase activity"/>
    <property type="evidence" value="ECO:0007669"/>
    <property type="project" value="UniProtKB-KW"/>
</dbReference>
<keyword evidence="2" id="KW-0560">Oxidoreductase</keyword>
<keyword evidence="2" id="KW-0223">Dioxygenase</keyword>
<keyword evidence="3" id="KW-1185">Reference proteome</keyword>
<dbReference type="EMBL" id="CAICTM010003299">
    <property type="protein sequence ID" value="CAB9531172.1"/>
    <property type="molecule type" value="Genomic_DNA"/>
</dbReference>
<feature type="compositionally biased region" description="Basic and acidic residues" evidence="1">
    <location>
        <begin position="298"/>
        <end position="308"/>
    </location>
</feature>
<evidence type="ECO:0000256" key="1">
    <source>
        <dbReference type="SAM" id="MobiDB-lite"/>
    </source>
</evidence>
<dbReference type="AlphaFoldDB" id="A0A9N8EZY8"/>